<feature type="domain" description="EamA" evidence="7">
    <location>
        <begin position="9"/>
        <end position="138"/>
    </location>
</feature>
<evidence type="ECO:0000256" key="3">
    <source>
        <dbReference type="ARBA" id="ARBA00022692"/>
    </source>
</evidence>
<comment type="similarity">
    <text evidence="2">Belongs to the drug/metabolite transporter (DMT) superfamily. 10 TMS drug/metabolite exporter (DME) (TC 2.A.7.3) family.</text>
</comment>
<dbReference type="GO" id="GO:0016020">
    <property type="term" value="C:membrane"/>
    <property type="evidence" value="ECO:0007669"/>
    <property type="project" value="UniProtKB-SubCell"/>
</dbReference>
<dbReference type="AlphaFoldDB" id="A0A934VYI1"/>
<dbReference type="SUPFAM" id="SSF103481">
    <property type="entry name" value="Multidrug resistance efflux transporter EmrE"/>
    <property type="match status" value="2"/>
</dbReference>
<reference evidence="8" key="1">
    <citation type="submission" date="2021-01" db="EMBL/GenBank/DDBJ databases">
        <title>Paracoccus amoyensis sp. nov., isolated from the surface seawater along the coast of Xiamen Island, China.</title>
        <authorList>
            <person name="Lyu L."/>
        </authorList>
    </citation>
    <scope>NUCLEOTIDE SEQUENCE</scope>
    <source>
        <strain evidence="8">MJ17</strain>
    </source>
</reference>
<dbReference type="Proteomes" id="UP000640485">
    <property type="component" value="Unassembled WGS sequence"/>
</dbReference>
<evidence type="ECO:0000256" key="2">
    <source>
        <dbReference type="ARBA" id="ARBA00009853"/>
    </source>
</evidence>
<keyword evidence="5 6" id="KW-0472">Membrane</keyword>
<comment type="subcellular location">
    <subcellularLocation>
        <location evidence="1">Membrane</location>
        <topology evidence="1">Multi-pass membrane protein</topology>
    </subcellularLocation>
</comment>
<keyword evidence="4 6" id="KW-1133">Transmembrane helix</keyword>
<protein>
    <submittedName>
        <fullName evidence="8">DMT family transporter</fullName>
    </submittedName>
</protein>
<evidence type="ECO:0000313" key="9">
    <source>
        <dbReference type="Proteomes" id="UP000640485"/>
    </source>
</evidence>
<dbReference type="InterPro" id="IPR000620">
    <property type="entry name" value="EamA_dom"/>
</dbReference>
<feature type="transmembrane region" description="Helical" evidence="6">
    <location>
        <begin position="260"/>
        <end position="281"/>
    </location>
</feature>
<name>A0A934VYI1_9RHOB</name>
<keyword evidence="3 6" id="KW-0812">Transmembrane</keyword>
<feature type="transmembrane region" description="Helical" evidence="6">
    <location>
        <begin position="96"/>
        <end position="115"/>
    </location>
</feature>
<sequence length="288" mass="30746">MQASNQRLAVTAMLIAAFLAGLDAVIVRSLAGGVHPLVIAFFRAFVGLIVVLPWIIARVELRASPYRGLHFLRAALKQASLVALFLAFTHAPLADATAITFTMPVFLTLGAWFFLGESIGPARITAILFGFVGIVIIIRPGGSNFDPWLLAALIGAILTAVIQLILRRMAMSDSADRLVAWNLLAMAPLGLIAALPVWVTPTPGQMALLAAQGVLGALNMSLITRAFSLVEASFLAPLDYLRLPVVAVLAYLFFDEFPPWNTWIGAGIIILGALVATGGVIRGRSRRP</sequence>
<gene>
    <name evidence="8" type="ORF">JJJ17_08780</name>
</gene>
<feature type="transmembrane region" description="Helical" evidence="6">
    <location>
        <begin position="34"/>
        <end position="57"/>
    </location>
</feature>
<feature type="domain" description="EamA" evidence="7">
    <location>
        <begin position="148"/>
        <end position="276"/>
    </location>
</feature>
<evidence type="ECO:0000259" key="7">
    <source>
        <dbReference type="Pfam" id="PF00892"/>
    </source>
</evidence>
<feature type="transmembrane region" description="Helical" evidence="6">
    <location>
        <begin position="69"/>
        <end position="90"/>
    </location>
</feature>
<dbReference type="InterPro" id="IPR037185">
    <property type="entry name" value="EmrE-like"/>
</dbReference>
<dbReference type="Pfam" id="PF00892">
    <property type="entry name" value="EamA"/>
    <property type="match status" value="2"/>
</dbReference>
<keyword evidence="9" id="KW-1185">Reference proteome</keyword>
<dbReference type="EMBL" id="JAEPRQ010000002">
    <property type="protein sequence ID" value="MBK4216017.1"/>
    <property type="molecule type" value="Genomic_DNA"/>
</dbReference>
<dbReference type="PANTHER" id="PTHR22911">
    <property type="entry name" value="ACYL-MALONYL CONDENSING ENZYME-RELATED"/>
    <property type="match status" value="1"/>
</dbReference>
<evidence type="ECO:0000256" key="6">
    <source>
        <dbReference type="SAM" id="Phobius"/>
    </source>
</evidence>
<proteinExistence type="inferred from homology"/>
<evidence type="ECO:0000256" key="5">
    <source>
        <dbReference type="ARBA" id="ARBA00023136"/>
    </source>
</evidence>
<feature type="transmembrane region" description="Helical" evidence="6">
    <location>
        <begin position="178"/>
        <end position="199"/>
    </location>
</feature>
<organism evidence="8 9">
    <name type="scientific">Paracoccus caeni</name>
    <dbReference type="NCBI Taxonomy" id="657651"/>
    <lineage>
        <taxon>Bacteria</taxon>
        <taxon>Pseudomonadati</taxon>
        <taxon>Pseudomonadota</taxon>
        <taxon>Alphaproteobacteria</taxon>
        <taxon>Rhodobacterales</taxon>
        <taxon>Paracoccaceae</taxon>
        <taxon>Paracoccus</taxon>
    </lineage>
</organism>
<evidence type="ECO:0000313" key="8">
    <source>
        <dbReference type="EMBL" id="MBK4216017.1"/>
    </source>
</evidence>
<feature type="transmembrane region" description="Helical" evidence="6">
    <location>
        <begin position="148"/>
        <end position="166"/>
    </location>
</feature>
<dbReference type="PANTHER" id="PTHR22911:SF6">
    <property type="entry name" value="SOLUTE CARRIER FAMILY 35 MEMBER G1"/>
    <property type="match status" value="1"/>
</dbReference>
<evidence type="ECO:0000256" key="1">
    <source>
        <dbReference type="ARBA" id="ARBA00004141"/>
    </source>
</evidence>
<evidence type="ECO:0000256" key="4">
    <source>
        <dbReference type="ARBA" id="ARBA00022989"/>
    </source>
</evidence>
<feature type="transmembrane region" description="Helical" evidence="6">
    <location>
        <begin position="122"/>
        <end position="142"/>
    </location>
</feature>
<accession>A0A934VYI1</accession>
<comment type="caution">
    <text evidence="8">The sequence shown here is derived from an EMBL/GenBank/DDBJ whole genome shotgun (WGS) entry which is preliminary data.</text>
</comment>